<dbReference type="EMBL" id="MNBE01000313">
    <property type="protein sequence ID" value="OKP10600.1"/>
    <property type="molecule type" value="Genomic_DNA"/>
</dbReference>
<keyword evidence="8" id="KW-0539">Nucleus</keyword>
<evidence type="ECO:0000256" key="3">
    <source>
        <dbReference type="ARBA" id="ARBA00022664"/>
    </source>
</evidence>
<sequence length="251" mass="27389">MAATGQSTGSVPPNSTVYVRNLEERIKIEQLKVALEEIFSEFGNVVEIVAKKNLKAKGQAFIVFDSVDAATRAIEDANGFELFDKPMVLDYAKTKSDATVLREGGNDELEAHKRRRLAEKERKQAHEALEAQKKLKRPAAPAEGARPAKTTKGAGLKPTTGAAAAVVPDEYLPPNKILFLRDLPDEASQEGLSDVFGRFEGFLEVRLVPGRKGIAFVEYETEAGAISAKEATSGMAMGDQNQPIRVTYQRQ</sequence>
<dbReference type="STRING" id="1316194.A0A1Q5UDQ6"/>
<keyword evidence="3" id="KW-0507">mRNA processing</keyword>
<reference evidence="13 14" key="1">
    <citation type="submission" date="2016-10" db="EMBL/GenBank/DDBJ databases">
        <title>Genome sequence of the ascomycete fungus Penicillium subrubescens.</title>
        <authorList>
            <person name="De Vries R.P."/>
            <person name="Peng M."/>
            <person name="Dilokpimol A."/>
            <person name="Hilden K."/>
            <person name="Makela M.R."/>
            <person name="Grigoriev I."/>
            <person name="Riley R."/>
            <person name="Granchi Z."/>
        </authorList>
    </citation>
    <scope>NUCLEOTIDE SEQUENCE [LARGE SCALE GENOMIC DNA]</scope>
    <source>
        <strain evidence="13 14">CBS 132785</strain>
    </source>
</reference>
<dbReference type="FunFam" id="3.30.70.330:FF:000029">
    <property type="entry name" value="U2 small nuclear ribonucleoprotein B"/>
    <property type="match status" value="1"/>
</dbReference>
<keyword evidence="5" id="KW-0677">Repeat</keyword>
<keyword evidence="14" id="KW-1185">Reference proteome</keyword>
<dbReference type="CDD" id="cd12247">
    <property type="entry name" value="RRM2_U1A_like"/>
    <property type="match status" value="1"/>
</dbReference>
<protein>
    <submittedName>
        <fullName evidence="13">U1 small nuclear ribonucleoprotein usp102</fullName>
    </submittedName>
</protein>
<dbReference type="CDD" id="cd12246">
    <property type="entry name" value="RRM1_U1A_like"/>
    <property type="match status" value="1"/>
</dbReference>
<dbReference type="GO" id="GO:0005681">
    <property type="term" value="C:spliceosomal complex"/>
    <property type="evidence" value="ECO:0007669"/>
    <property type="project" value="UniProtKB-KW"/>
</dbReference>
<evidence type="ECO:0000256" key="7">
    <source>
        <dbReference type="ARBA" id="ARBA00023187"/>
    </source>
</evidence>
<dbReference type="Proteomes" id="UP000186955">
    <property type="component" value="Unassembled WGS sequence"/>
</dbReference>
<organism evidence="13 14">
    <name type="scientific">Penicillium subrubescens</name>
    <dbReference type="NCBI Taxonomy" id="1316194"/>
    <lineage>
        <taxon>Eukaryota</taxon>
        <taxon>Fungi</taxon>
        <taxon>Dikarya</taxon>
        <taxon>Ascomycota</taxon>
        <taxon>Pezizomycotina</taxon>
        <taxon>Eurotiomycetes</taxon>
        <taxon>Eurotiomycetidae</taxon>
        <taxon>Eurotiales</taxon>
        <taxon>Aspergillaceae</taxon>
        <taxon>Penicillium</taxon>
    </lineage>
</organism>
<dbReference type="InterPro" id="IPR035979">
    <property type="entry name" value="RBD_domain_sf"/>
</dbReference>
<evidence type="ECO:0000313" key="13">
    <source>
        <dbReference type="EMBL" id="OKP10600.1"/>
    </source>
</evidence>
<evidence type="ECO:0000256" key="8">
    <source>
        <dbReference type="ARBA" id="ARBA00023242"/>
    </source>
</evidence>
<dbReference type="GO" id="GO:0030532">
    <property type="term" value="C:small nuclear ribonucleoprotein complex"/>
    <property type="evidence" value="ECO:0007669"/>
    <property type="project" value="UniProtKB-ARBA"/>
</dbReference>
<dbReference type="FunFam" id="3.30.70.330:FF:000039">
    <property type="entry name" value="U1 small nuclear ribonucleoprotein A"/>
    <property type="match status" value="1"/>
</dbReference>
<feature type="region of interest" description="Disordered" evidence="11">
    <location>
        <begin position="119"/>
        <end position="159"/>
    </location>
</feature>
<feature type="compositionally biased region" description="Low complexity" evidence="11">
    <location>
        <begin position="138"/>
        <end position="148"/>
    </location>
</feature>
<feature type="domain" description="RRM" evidence="12">
    <location>
        <begin position="176"/>
        <end position="251"/>
    </location>
</feature>
<evidence type="ECO:0000256" key="4">
    <source>
        <dbReference type="ARBA" id="ARBA00022728"/>
    </source>
</evidence>
<evidence type="ECO:0000259" key="12">
    <source>
        <dbReference type="PROSITE" id="PS50102"/>
    </source>
</evidence>
<name>A0A1Q5UDQ6_9EURO</name>
<gene>
    <name evidence="13" type="ORF">PENSUB_3903</name>
</gene>
<dbReference type="GO" id="GO:0006397">
    <property type="term" value="P:mRNA processing"/>
    <property type="evidence" value="ECO:0007669"/>
    <property type="project" value="UniProtKB-KW"/>
</dbReference>
<dbReference type="SUPFAM" id="SSF54928">
    <property type="entry name" value="RNA-binding domain, RBD"/>
    <property type="match status" value="1"/>
</dbReference>
<keyword evidence="4" id="KW-0747">Spliceosome</keyword>
<dbReference type="PANTHER" id="PTHR10501">
    <property type="entry name" value="U1 SMALL NUCLEAR RIBONUCLEOPROTEIN A/U2 SMALL NUCLEAR RIBONUCLEOPROTEIN B"/>
    <property type="match status" value="1"/>
</dbReference>
<comment type="subcellular location">
    <subcellularLocation>
        <location evidence="1">Nucleus</location>
    </subcellularLocation>
</comment>
<dbReference type="GO" id="GO:0008380">
    <property type="term" value="P:RNA splicing"/>
    <property type="evidence" value="ECO:0007669"/>
    <property type="project" value="UniProtKB-KW"/>
</dbReference>
<accession>A0A1Q5UDQ6</accession>
<evidence type="ECO:0000256" key="5">
    <source>
        <dbReference type="ARBA" id="ARBA00022737"/>
    </source>
</evidence>
<evidence type="ECO:0000256" key="1">
    <source>
        <dbReference type="ARBA" id="ARBA00004123"/>
    </source>
</evidence>
<keyword evidence="9 13" id="KW-0687">Ribonucleoprotein</keyword>
<evidence type="ECO:0000256" key="11">
    <source>
        <dbReference type="SAM" id="MobiDB-lite"/>
    </source>
</evidence>
<feature type="compositionally biased region" description="Basic and acidic residues" evidence="11">
    <location>
        <begin position="119"/>
        <end position="133"/>
    </location>
</feature>
<evidence type="ECO:0000256" key="6">
    <source>
        <dbReference type="ARBA" id="ARBA00022884"/>
    </source>
</evidence>
<dbReference type="OrthoDB" id="266020at2759"/>
<evidence type="ECO:0000256" key="9">
    <source>
        <dbReference type="ARBA" id="ARBA00023274"/>
    </source>
</evidence>
<dbReference type="GO" id="GO:0003723">
    <property type="term" value="F:RNA binding"/>
    <property type="evidence" value="ECO:0007669"/>
    <property type="project" value="UniProtKB-UniRule"/>
</dbReference>
<dbReference type="Pfam" id="PF00076">
    <property type="entry name" value="RRM_1"/>
    <property type="match status" value="2"/>
</dbReference>
<evidence type="ECO:0000256" key="2">
    <source>
        <dbReference type="ARBA" id="ARBA00007243"/>
    </source>
</evidence>
<feature type="domain" description="RRM" evidence="12">
    <location>
        <begin position="15"/>
        <end position="94"/>
    </location>
</feature>
<dbReference type="SMART" id="SM00360">
    <property type="entry name" value="RRM"/>
    <property type="match status" value="2"/>
</dbReference>
<evidence type="ECO:0000313" key="14">
    <source>
        <dbReference type="Proteomes" id="UP000186955"/>
    </source>
</evidence>
<proteinExistence type="inferred from homology"/>
<evidence type="ECO:0000256" key="10">
    <source>
        <dbReference type="PROSITE-ProRule" id="PRU00176"/>
    </source>
</evidence>
<dbReference type="PROSITE" id="PS50102">
    <property type="entry name" value="RRM"/>
    <property type="match status" value="2"/>
</dbReference>
<comment type="caution">
    <text evidence="13">The sequence shown here is derived from an EMBL/GenBank/DDBJ whole genome shotgun (WGS) entry which is preliminary data.</text>
</comment>
<dbReference type="AlphaFoldDB" id="A0A1Q5UDQ6"/>
<keyword evidence="7" id="KW-0508">mRNA splicing</keyword>
<dbReference type="InterPro" id="IPR012677">
    <property type="entry name" value="Nucleotide-bd_a/b_plait_sf"/>
</dbReference>
<keyword evidence="6 10" id="KW-0694">RNA-binding</keyword>
<comment type="similarity">
    <text evidence="2">Belongs to the RRM U1 A/B'' family.</text>
</comment>
<dbReference type="InterPro" id="IPR000504">
    <property type="entry name" value="RRM_dom"/>
</dbReference>
<dbReference type="Gene3D" id="3.30.70.330">
    <property type="match status" value="2"/>
</dbReference>